<evidence type="ECO:0000256" key="9">
    <source>
        <dbReference type="SAM" id="Phobius"/>
    </source>
</evidence>
<dbReference type="Gene3D" id="3.30.565.10">
    <property type="entry name" value="Histidine kinase-like ATPase, C-terminal domain"/>
    <property type="match status" value="1"/>
</dbReference>
<keyword evidence="8" id="KW-0902">Two-component regulatory system</keyword>
<dbReference type="CDD" id="cd00082">
    <property type="entry name" value="HisKA"/>
    <property type="match status" value="1"/>
</dbReference>
<protein>
    <recommendedName>
        <fullName evidence="2">histidine kinase</fullName>
        <ecNumber evidence="2">2.7.13.3</ecNumber>
    </recommendedName>
</protein>
<sequence length="391" mass="44381">MKTGNKIALFYSAITIGVIAVVTLVFYWVSTSYISRLYYSYLTEKAYATAQKHWEKDETDDESYARIQQRYEETLPVATEILLNADSLETRQVLSRYLDATQVRSLYQEDIVHFKHDTQMGAALYYPDNEGNFIVIVLSGNQYGMDIQHRIGWLLLGLILVSSVLIYFVGRLYATRMVDRIDAAYQSEKAFISNASHELNNPLTAIQGECEISLLKERSPEEYQAALRRIATETSRIIQLIKHLLFLSHGDKEIQKSAMETIFLADFLMQFSSARISFSPDNFSYMIRANPYLLKIAIKNILSNACKYSDDKPVEMRLRGSVLTISDRGIGIPPEELKRIFQPFYRASNTREYAGHGVGLSLSLRILSTYGAKVNIISDLGVGTSVEIDFG</sequence>
<comment type="catalytic activity">
    <reaction evidence="1">
        <text>ATP + protein L-histidine = ADP + protein N-phospho-L-histidine.</text>
        <dbReference type="EC" id="2.7.13.3"/>
    </reaction>
</comment>
<evidence type="ECO:0000256" key="3">
    <source>
        <dbReference type="ARBA" id="ARBA00022553"/>
    </source>
</evidence>
<keyword evidence="9" id="KW-1133">Transmembrane helix</keyword>
<dbReference type="GO" id="GO:0000156">
    <property type="term" value="F:phosphorelay response regulator activity"/>
    <property type="evidence" value="ECO:0007669"/>
    <property type="project" value="TreeGrafter"/>
</dbReference>
<dbReference type="PANTHER" id="PTHR42878:SF7">
    <property type="entry name" value="SENSOR HISTIDINE KINASE GLRK"/>
    <property type="match status" value="1"/>
</dbReference>
<keyword evidence="7" id="KW-0067">ATP-binding</keyword>
<dbReference type="InterPro" id="IPR050351">
    <property type="entry name" value="BphY/WalK/GraS-like"/>
</dbReference>
<dbReference type="GO" id="GO:0007234">
    <property type="term" value="P:osmosensory signaling via phosphorelay pathway"/>
    <property type="evidence" value="ECO:0007669"/>
    <property type="project" value="TreeGrafter"/>
</dbReference>
<dbReference type="InterPro" id="IPR005467">
    <property type="entry name" value="His_kinase_dom"/>
</dbReference>
<dbReference type="PANTHER" id="PTHR42878">
    <property type="entry name" value="TWO-COMPONENT HISTIDINE KINASE"/>
    <property type="match status" value="1"/>
</dbReference>
<dbReference type="InterPro" id="IPR003661">
    <property type="entry name" value="HisK_dim/P_dom"/>
</dbReference>
<dbReference type="InterPro" id="IPR004358">
    <property type="entry name" value="Sig_transdc_His_kin-like_C"/>
</dbReference>
<keyword evidence="4 11" id="KW-0808">Transferase</keyword>
<evidence type="ECO:0000256" key="6">
    <source>
        <dbReference type="ARBA" id="ARBA00022777"/>
    </source>
</evidence>
<dbReference type="AlphaFoldDB" id="A0A173RDY6"/>
<dbReference type="SUPFAM" id="SSF47384">
    <property type="entry name" value="Homodimeric domain of signal transducing histidine kinase"/>
    <property type="match status" value="1"/>
</dbReference>
<reference evidence="11 12" key="1">
    <citation type="submission" date="2015-09" db="EMBL/GenBank/DDBJ databases">
        <authorList>
            <consortium name="Pathogen Informatics"/>
        </authorList>
    </citation>
    <scope>NUCLEOTIDE SEQUENCE [LARGE SCALE GENOMIC DNA]</scope>
    <source>
        <strain evidence="11 12">2789STDY5608872</strain>
    </source>
</reference>
<dbReference type="SUPFAM" id="SSF55874">
    <property type="entry name" value="ATPase domain of HSP90 chaperone/DNA topoisomerase II/histidine kinase"/>
    <property type="match status" value="1"/>
</dbReference>
<accession>A0A173RDY6</accession>
<dbReference type="FunFam" id="1.10.287.130:FF:000001">
    <property type="entry name" value="Two-component sensor histidine kinase"/>
    <property type="match status" value="1"/>
</dbReference>
<dbReference type="PROSITE" id="PS50109">
    <property type="entry name" value="HIS_KIN"/>
    <property type="match status" value="1"/>
</dbReference>
<evidence type="ECO:0000256" key="1">
    <source>
        <dbReference type="ARBA" id="ARBA00000085"/>
    </source>
</evidence>
<organism evidence="11 12">
    <name type="scientific">Parabacteroides distasonis</name>
    <dbReference type="NCBI Taxonomy" id="823"/>
    <lineage>
        <taxon>Bacteria</taxon>
        <taxon>Pseudomonadati</taxon>
        <taxon>Bacteroidota</taxon>
        <taxon>Bacteroidia</taxon>
        <taxon>Bacteroidales</taxon>
        <taxon>Tannerellaceae</taxon>
        <taxon>Parabacteroides</taxon>
    </lineage>
</organism>
<feature type="domain" description="Histidine kinase" evidence="10">
    <location>
        <begin position="194"/>
        <end position="391"/>
    </location>
</feature>
<dbReference type="Pfam" id="PF02518">
    <property type="entry name" value="HATPase_c"/>
    <property type="match status" value="1"/>
</dbReference>
<dbReference type="InterPro" id="IPR036890">
    <property type="entry name" value="HATPase_C_sf"/>
</dbReference>
<dbReference type="RefSeq" id="WP_044546029.1">
    <property type="nucleotide sequence ID" value="NZ_CDRH01000480.1"/>
</dbReference>
<dbReference type="GO" id="GO:0000155">
    <property type="term" value="F:phosphorelay sensor kinase activity"/>
    <property type="evidence" value="ECO:0007669"/>
    <property type="project" value="InterPro"/>
</dbReference>
<evidence type="ECO:0000256" key="4">
    <source>
        <dbReference type="ARBA" id="ARBA00022679"/>
    </source>
</evidence>
<evidence type="ECO:0000256" key="2">
    <source>
        <dbReference type="ARBA" id="ARBA00012438"/>
    </source>
</evidence>
<feature type="transmembrane region" description="Helical" evidence="9">
    <location>
        <begin position="7"/>
        <end position="29"/>
    </location>
</feature>
<evidence type="ECO:0000256" key="5">
    <source>
        <dbReference type="ARBA" id="ARBA00022741"/>
    </source>
</evidence>
<dbReference type="InterPro" id="IPR036097">
    <property type="entry name" value="HisK_dim/P_sf"/>
</dbReference>
<proteinExistence type="predicted"/>
<dbReference type="Pfam" id="PF00512">
    <property type="entry name" value="HisKA"/>
    <property type="match status" value="1"/>
</dbReference>
<keyword evidence="9" id="KW-0472">Membrane</keyword>
<evidence type="ECO:0000313" key="12">
    <source>
        <dbReference type="Proteomes" id="UP000095591"/>
    </source>
</evidence>
<dbReference type="SMART" id="SM00388">
    <property type="entry name" value="HisKA"/>
    <property type="match status" value="1"/>
</dbReference>
<evidence type="ECO:0000256" key="7">
    <source>
        <dbReference type="ARBA" id="ARBA00022840"/>
    </source>
</evidence>
<dbReference type="Gene3D" id="1.10.287.130">
    <property type="match status" value="1"/>
</dbReference>
<gene>
    <name evidence="11" type="primary">arlS_1</name>
    <name evidence="11" type="ORF">ERS852429_00439</name>
</gene>
<evidence type="ECO:0000256" key="8">
    <source>
        <dbReference type="ARBA" id="ARBA00023012"/>
    </source>
</evidence>
<dbReference type="CDD" id="cd00075">
    <property type="entry name" value="HATPase"/>
    <property type="match status" value="1"/>
</dbReference>
<dbReference type="Proteomes" id="UP000095591">
    <property type="component" value="Unassembled WGS sequence"/>
</dbReference>
<dbReference type="SMART" id="SM00387">
    <property type="entry name" value="HATPase_c"/>
    <property type="match status" value="1"/>
</dbReference>
<keyword evidence="5" id="KW-0547">Nucleotide-binding</keyword>
<keyword evidence="3" id="KW-0597">Phosphoprotein</keyword>
<dbReference type="EMBL" id="CYXP01000001">
    <property type="protein sequence ID" value="CUM76170.1"/>
    <property type="molecule type" value="Genomic_DNA"/>
</dbReference>
<name>A0A173RDY6_PARDI</name>
<keyword evidence="6 11" id="KW-0418">Kinase</keyword>
<keyword evidence="9" id="KW-0812">Transmembrane</keyword>
<evidence type="ECO:0000259" key="10">
    <source>
        <dbReference type="PROSITE" id="PS50109"/>
    </source>
</evidence>
<dbReference type="EC" id="2.7.13.3" evidence="2"/>
<evidence type="ECO:0000313" key="11">
    <source>
        <dbReference type="EMBL" id="CUM76170.1"/>
    </source>
</evidence>
<dbReference type="InterPro" id="IPR003594">
    <property type="entry name" value="HATPase_dom"/>
</dbReference>
<dbReference type="GO" id="GO:0005524">
    <property type="term" value="F:ATP binding"/>
    <property type="evidence" value="ECO:0007669"/>
    <property type="project" value="UniProtKB-KW"/>
</dbReference>
<dbReference type="PRINTS" id="PR00344">
    <property type="entry name" value="BCTRLSENSOR"/>
</dbReference>
<dbReference type="GO" id="GO:0030295">
    <property type="term" value="F:protein kinase activator activity"/>
    <property type="evidence" value="ECO:0007669"/>
    <property type="project" value="TreeGrafter"/>
</dbReference>
<feature type="transmembrane region" description="Helical" evidence="9">
    <location>
        <begin position="151"/>
        <end position="170"/>
    </location>
</feature>